<evidence type="ECO:0000313" key="1">
    <source>
        <dbReference type="EMBL" id="KAF7819481.1"/>
    </source>
</evidence>
<dbReference type="EMBL" id="JAAIUW010000008">
    <property type="protein sequence ID" value="KAF7819481.1"/>
    <property type="molecule type" value="Genomic_DNA"/>
</dbReference>
<protein>
    <submittedName>
        <fullName evidence="1">Uncharacterized protein</fullName>
    </submittedName>
</protein>
<gene>
    <name evidence="1" type="ORF">G2W53_024936</name>
</gene>
<keyword evidence="2" id="KW-1185">Reference proteome</keyword>
<dbReference type="Proteomes" id="UP000634136">
    <property type="component" value="Unassembled WGS sequence"/>
</dbReference>
<name>A0A834TE25_9FABA</name>
<reference evidence="1" key="1">
    <citation type="submission" date="2020-09" db="EMBL/GenBank/DDBJ databases">
        <title>Genome-Enabled Discovery of Anthraquinone Biosynthesis in Senna tora.</title>
        <authorList>
            <person name="Kang S.-H."/>
            <person name="Pandey R.P."/>
            <person name="Lee C.-M."/>
            <person name="Sim J.-S."/>
            <person name="Jeong J.-T."/>
            <person name="Choi B.-S."/>
            <person name="Jung M."/>
            <person name="Ginzburg D."/>
            <person name="Zhao K."/>
            <person name="Won S.Y."/>
            <person name="Oh T.-J."/>
            <person name="Yu Y."/>
            <person name="Kim N.-H."/>
            <person name="Lee O.R."/>
            <person name="Lee T.-H."/>
            <person name="Bashyal P."/>
            <person name="Kim T.-S."/>
            <person name="Lee W.-H."/>
            <person name="Kawkins C."/>
            <person name="Kim C.-K."/>
            <person name="Kim J.S."/>
            <person name="Ahn B.O."/>
            <person name="Rhee S.Y."/>
            <person name="Sohng J.K."/>
        </authorList>
    </citation>
    <scope>NUCLEOTIDE SEQUENCE</scope>
    <source>
        <tissue evidence="1">Leaf</tissue>
    </source>
</reference>
<dbReference type="AlphaFoldDB" id="A0A834TE25"/>
<comment type="caution">
    <text evidence="1">The sequence shown here is derived from an EMBL/GenBank/DDBJ whole genome shotgun (WGS) entry which is preliminary data.</text>
</comment>
<organism evidence="1 2">
    <name type="scientific">Senna tora</name>
    <dbReference type="NCBI Taxonomy" id="362788"/>
    <lineage>
        <taxon>Eukaryota</taxon>
        <taxon>Viridiplantae</taxon>
        <taxon>Streptophyta</taxon>
        <taxon>Embryophyta</taxon>
        <taxon>Tracheophyta</taxon>
        <taxon>Spermatophyta</taxon>
        <taxon>Magnoliopsida</taxon>
        <taxon>eudicotyledons</taxon>
        <taxon>Gunneridae</taxon>
        <taxon>Pentapetalae</taxon>
        <taxon>rosids</taxon>
        <taxon>fabids</taxon>
        <taxon>Fabales</taxon>
        <taxon>Fabaceae</taxon>
        <taxon>Caesalpinioideae</taxon>
        <taxon>Cassia clade</taxon>
        <taxon>Senna</taxon>
    </lineage>
</organism>
<evidence type="ECO:0000313" key="2">
    <source>
        <dbReference type="Proteomes" id="UP000634136"/>
    </source>
</evidence>
<sequence>MGNNALRKWRALIQIALIVHAMGNNDTLRI</sequence>
<accession>A0A834TE25</accession>
<proteinExistence type="predicted"/>